<dbReference type="EMBL" id="BGZK01002369">
    <property type="protein sequence ID" value="GBP93388.1"/>
    <property type="molecule type" value="Genomic_DNA"/>
</dbReference>
<keyword evidence="3" id="KW-1185">Reference proteome</keyword>
<sequence length="75" mass="8119">MPPLRAQTASAARPSESRPRGPHTAGVTRARASTFKSVFCVSSAVGSRDEQTAWRRGISYVRGCPFRRPNTVSSV</sequence>
<gene>
    <name evidence="2" type="ORF">EVAR_65974_1</name>
</gene>
<accession>A0A4C2A084</accession>
<name>A0A4C2A084_EUMVA</name>
<dbReference type="Proteomes" id="UP000299102">
    <property type="component" value="Unassembled WGS sequence"/>
</dbReference>
<evidence type="ECO:0000313" key="3">
    <source>
        <dbReference type="Proteomes" id="UP000299102"/>
    </source>
</evidence>
<reference evidence="2 3" key="1">
    <citation type="journal article" date="2019" name="Commun. Biol.">
        <title>The bagworm genome reveals a unique fibroin gene that provides high tensile strength.</title>
        <authorList>
            <person name="Kono N."/>
            <person name="Nakamura H."/>
            <person name="Ohtoshi R."/>
            <person name="Tomita M."/>
            <person name="Numata K."/>
            <person name="Arakawa K."/>
        </authorList>
    </citation>
    <scope>NUCLEOTIDE SEQUENCE [LARGE SCALE GENOMIC DNA]</scope>
</reference>
<feature type="region of interest" description="Disordered" evidence="1">
    <location>
        <begin position="1"/>
        <end position="29"/>
    </location>
</feature>
<dbReference type="AlphaFoldDB" id="A0A4C2A084"/>
<protein>
    <submittedName>
        <fullName evidence="2">Uncharacterized protein</fullName>
    </submittedName>
</protein>
<comment type="caution">
    <text evidence="2">The sequence shown here is derived from an EMBL/GenBank/DDBJ whole genome shotgun (WGS) entry which is preliminary data.</text>
</comment>
<evidence type="ECO:0000313" key="2">
    <source>
        <dbReference type="EMBL" id="GBP93388.1"/>
    </source>
</evidence>
<proteinExistence type="predicted"/>
<organism evidence="2 3">
    <name type="scientific">Eumeta variegata</name>
    <name type="common">Bagworm moth</name>
    <name type="synonym">Eumeta japonica</name>
    <dbReference type="NCBI Taxonomy" id="151549"/>
    <lineage>
        <taxon>Eukaryota</taxon>
        <taxon>Metazoa</taxon>
        <taxon>Ecdysozoa</taxon>
        <taxon>Arthropoda</taxon>
        <taxon>Hexapoda</taxon>
        <taxon>Insecta</taxon>
        <taxon>Pterygota</taxon>
        <taxon>Neoptera</taxon>
        <taxon>Endopterygota</taxon>
        <taxon>Lepidoptera</taxon>
        <taxon>Glossata</taxon>
        <taxon>Ditrysia</taxon>
        <taxon>Tineoidea</taxon>
        <taxon>Psychidae</taxon>
        <taxon>Oiketicinae</taxon>
        <taxon>Eumeta</taxon>
    </lineage>
</organism>
<evidence type="ECO:0000256" key="1">
    <source>
        <dbReference type="SAM" id="MobiDB-lite"/>
    </source>
</evidence>